<feature type="compositionally biased region" description="Low complexity" evidence="1">
    <location>
        <begin position="31"/>
        <end position="51"/>
    </location>
</feature>
<dbReference type="PANTHER" id="PTHR10587">
    <property type="entry name" value="GLYCOSYL TRANSFERASE-RELATED"/>
    <property type="match status" value="1"/>
</dbReference>
<reference evidence="3" key="1">
    <citation type="submission" date="2020-05" db="EMBL/GenBank/DDBJ databases">
        <authorList>
            <person name="Chiriac C."/>
            <person name="Salcher M."/>
            <person name="Ghai R."/>
            <person name="Kavagutti S V."/>
        </authorList>
    </citation>
    <scope>NUCLEOTIDE SEQUENCE</scope>
</reference>
<evidence type="ECO:0000259" key="2">
    <source>
        <dbReference type="PROSITE" id="PS51677"/>
    </source>
</evidence>
<protein>
    <submittedName>
        <fullName evidence="3">Unannotated protein</fullName>
    </submittedName>
</protein>
<dbReference type="GO" id="GO:0005975">
    <property type="term" value="P:carbohydrate metabolic process"/>
    <property type="evidence" value="ECO:0007669"/>
    <property type="project" value="InterPro"/>
</dbReference>
<organism evidence="3">
    <name type="scientific">freshwater metagenome</name>
    <dbReference type="NCBI Taxonomy" id="449393"/>
    <lineage>
        <taxon>unclassified sequences</taxon>
        <taxon>metagenomes</taxon>
        <taxon>ecological metagenomes</taxon>
    </lineage>
</organism>
<feature type="region of interest" description="Disordered" evidence="1">
    <location>
        <begin position="29"/>
        <end position="54"/>
    </location>
</feature>
<dbReference type="GO" id="GO:0016810">
    <property type="term" value="F:hydrolase activity, acting on carbon-nitrogen (but not peptide) bonds"/>
    <property type="evidence" value="ECO:0007669"/>
    <property type="project" value="InterPro"/>
</dbReference>
<evidence type="ECO:0000313" key="3">
    <source>
        <dbReference type="EMBL" id="CAB4660737.1"/>
    </source>
</evidence>
<proteinExistence type="predicted"/>
<dbReference type="PROSITE" id="PS51677">
    <property type="entry name" value="NODB"/>
    <property type="match status" value="1"/>
</dbReference>
<name>A0A6J6LFG5_9ZZZZ</name>
<sequence>MRRIRRVPILVIASCLFFQFSINSVASANNSSPSDSSSPTTSFEPESTTTLPPSPLKASDIVLISKIKTKDPVVFITIDDGATVSKNLARLLDKQQVPVTTFAMPEMIWRERKWYRARQNMTFENHTNSHAYMTTITPRQQRNELCVANKLIKQIIGERPIMYRPPRGSWSEENRVAMAKCGLKYAVLWSVVIEKDVPQNIMFRKGDIILFHYIPSLPDALKIVLEKLKKQGLEPALLRDYLK</sequence>
<dbReference type="InterPro" id="IPR002509">
    <property type="entry name" value="NODB_dom"/>
</dbReference>
<evidence type="ECO:0000256" key="1">
    <source>
        <dbReference type="SAM" id="MobiDB-lite"/>
    </source>
</evidence>
<accession>A0A6J6LFG5</accession>
<dbReference type="InterPro" id="IPR011330">
    <property type="entry name" value="Glyco_hydro/deAcase_b/a-brl"/>
</dbReference>
<dbReference type="AlphaFoldDB" id="A0A6J6LFG5"/>
<dbReference type="InterPro" id="IPR050248">
    <property type="entry name" value="Polysacc_deacetylase_ArnD"/>
</dbReference>
<dbReference type="SUPFAM" id="SSF88713">
    <property type="entry name" value="Glycoside hydrolase/deacetylase"/>
    <property type="match status" value="1"/>
</dbReference>
<dbReference type="EMBL" id="CAEZWJ010000048">
    <property type="protein sequence ID" value="CAB4660737.1"/>
    <property type="molecule type" value="Genomic_DNA"/>
</dbReference>
<dbReference type="PANTHER" id="PTHR10587:SF134">
    <property type="entry name" value="SECRETED PROTEIN"/>
    <property type="match status" value="1"/>
</dbReference>
<dbReference type="CDD" id="cd10917">
    <property type="entry name" value="CE4_NodB_like_6s_7s"/>
    <property type="match status" value="1"/>
</dbReference>
<feature type="domain" description="NodB homology" evidence="2">
    <location>
        <begin position="72"/>
        <end position="243"/>
    </location>
</feature>
<gene>
    <name evidence="3" type="ORF">UFOPK2214_01221</name>
</gene>
<dbReference type="Pfam" id="PF01522">
    <property type="entry name" value="Polysacc_deac_1"/>
    <property type="match status" value="1"/>
</dbReference>
<dbReference type="Gene3D" id="3.20.20.370">
    <property type="entry name" value="Glycoside hydrolase/deacetylase"/>
    <property type="match status" value="1"/>
</dbReference>